<dbReference type="KEGG" id="hch:HCH_04097"/>
<sequence>MLGVGAAAWKSEYEGVSGSDELAVYPAISYKGDRFSISGTEADYRVLGDGDSGLNAYVSLGMGDGGYDASDSVVFAGMDDRDASIDLGVGVEYAFDQGSLNAAIAHDVSGAYKGLVGSASFSSSQKLSDTLYLTPSAGFYYRSSDYVDYYYGVRDSEATSDRSAYEGDDTLTPFVGYELFTVLSEHWRISHSAEVRWLGDEITDSPLVDRSTVWSAALNFLYLF</sequence>
<evidence type="ECO:0000256" key="1">
    <source>
        <dbReference type="ARBA" id="ARBA00004442"/>
    </source>
</evidence>
<dbReference type="STRING" id="349521.HCH_04097"/>
<evidence type="ECO:0000256" key="5">
    <source>
        <dbReference type="ARBA" id="ARBA00023237"/>
    </source>
</evidence>
<protein>
    <submittedName>
        <fullName evidence="6">Outer membrane protein V</fullName>
    </submittedName>
</protein>
<evidence type="ECO:0000256" key="4">
    <source>
        <dbReference type="ARBA" id="ARBA00023136"/>
    </source>
</evidence>
<dbReference type="Pfam" id="PF06629">
    <property type="entry name" value="MipA"/>
    <property type="match status" value="1"/>
</dbReference>
<evidence type="ECO:0000313" key="7">
    <source>
        <dbReference type="Proteomes" id="UP000000238"/>
    </source>
</evidence>
<dbReference type="GO" id="GO:0009252">
    <property type="term" value="P:peptidoglycan biosynthetic process"/>
    <property type="evidence" value="ECO:0007669"/>
    <property type="project" value="TreeGrafter"/>
</dbReference>
<dbReference type="HOGENOM" id="CLU_063465_1_1_6"/>
<evidence type="ECO:0000256" key="2">
    <source>
        <dbReference type="ARBA" id="ARBA00005722"/>
    </source>
</evidence>
<dbReference type="Proteomes" id="UP000000238">
    <property type="component" value="Chromosome"/>
</dbReference>
<dbReference type="GO" id="GO:0009279">
    <property type="term" value="C:cell outer membrane"/>
    <property type="evidence" value="ECO:0007669"/>
    <property type="project" value="UniProtKB-SubCell"/>
</dbReference>
<dbReference type="EMBL" id="CP000155">
    <property type="protein sequence ID" value="ABC30808.1"/>
    <property type="molecule type" value="Genomic_DNA"/>
</dbReference>
<keyword evidence="7" id="KW-1185">Reference proteome</keyword>
<dbReference type="PANTHER" id="PTHR38776:SF1">
    <property type="entry name" value="MLTA-INTERACTING PROTEIN-RELATED"/>
    <property type="match status" value="1"/>
</dbReference>
<dbReference type="OrthoDB" id="8562138at2"/>
<proteinExistence type="inferred from homology"/>
<comment type="subcellular location">
    <subcellularLocation>
        <location evidence="1">Cell outer membrane</location>
    </subcellularLocation>
</comment>
<keyword evidence="5" id="KW-0998">Cell outer membrane</keyword>
<accession>Q2SEW6</accession>
<keyword evidence="4" id="KW-0472">Membrane</keyword>
<gene>
    <name evidence="6" type="ordered locus">HCH_04097</name>
</gene>
<keyword evidence="3" id="KW-0732">Signal</keyword>
<evidence type="ECO:0000256" key="3">
    <source>
        <dbReference type="ARBA" id="ARBA00022729"/>
    </source>
</evidence>
<dbReference type="InterPro" id="IPR010583">
    <property type="entry name" value="MipA"/>
</dbReference>
<organism evidence="6 7">
    <name type="scientific">Hahella chejuensis (strain KCTC 2396)</name>
    <dbReference type="NCBI Taxonomy" id="349521"/>
    <lineage>
        <taxon>Bacteria</taxon>
        <taxon>Pseudomonadati</taxon>
        <taxon>Pseudomonadota</taxon>
        <taxon>Gammaproteobacteria</taxon>
        <taxon>Oceanospirillales</taxon>
        <taxon>Hahellaceae</taxon>
        <taxon>Hahella</taxon>
    </lineage>
</organism>
<name>Q2SEW6_HAHCH</name>
<dbReference type="AlphaFoldDB" id="Q2SEW6"/>
<comment type="similarity">
    <text evidence="2">Belongs to the MipA/OmpV family.</text>
</comment>
<dbReference type="RefSeq" id="WP_011397875.1">
    <property type="nucleotide sequence ID" value="NC_007645.1"/>
</dbReference>
<evidence type="ECO:0000313" key="6">
    <source>
        <dbReference type="EMBL" id="ABC30808.1"/>
    </source>
</evidence>
<dbReference type="PANTHER" id="PTHR38776">
    <property type="entry name" value="MLTA-INTERACTING PROTEIN-RELATED"/>
    <property type="match status" value="1"/>
</dbReference>
<dbReference type="eggNOG" id="COG3713">
    <property type="taxonomic scope" value="Bacteria"/>
</dbReference>
<reference evidence="6 7" key="1">
    <citation type="journal article" date="2005" name="Nucleic Acids Res.">
        <title>Genomic blueprint of Hahella chejuensis, a marine microbe producing an algicidal agent.</title>
        <authorList>
            <person name="Jeong H."/>
            <person name="Yim J.H."/>
            <person name="Lee C."/>
            <person name="Choi S.-H."/>
            <person name="Park Y.K."/>
            <person name="Yoon S.H."/>
            <person name="Hur C.-G."/>
            <person name="Kang H.-Y."/>
            <person name="Kim D."/>
            <person name="Lee H.H."/>
            <person name="Park K.H."/>
            <person name="Park S.-H."/>
            <person name="Park H.-S."/>
            <person name="Lee H.K."/>
            <person name="Oh T.K."/>
            <person name="Kim J.F."/>
        </authorList>
    </citation>
    <scope>NUCLEOTIDE SEQUENCE [LARGE SCALE GENOMIC DNA]</scope>
    <source>
        <strain evidence="6 7">KCTC 2396</strain>
    </source>
</reference>